<reference evidence="1 2" key="1">
    <citation type="submission" date="2018-10" db="EMBL/GenBank/DDBJ databases">
        <title>Genomic Encyclopedia of Archaeal and Bacterial Type Strains, Phase II (KMG-II): from individual species to whole genera.</title>
        <authorList>
            <person name="Goeker M."/>
        </authorList>
    </citation>
    <scope>NUCLEOTIDE SEQUENCE [LARGE SCALE GENOMIC DNA]</scope>
    <source>
        <strain evidence="1 2">DSM 14954</strain>
    </source>
</reference>
<dbReference type="EMBL" id="RBIL01000002">
    <property type="protein sequence ID" value="RKQ86336.1"/>
    <property type="molecule type" value="Genomic_DNA"/>
</dbReference>
<evidence type="ECO:0000313" key="1">
    <source>
        <dbReference type="EMBL" id="RKQ86336.1"/>
    </source>
</evidence>
<dbReference type="NCBIfam" id="NF041770">
    <property type="entry name" value="CFI_box_CTERM"/>
    <property type="match status" value="1"/>
</dbReference>
<sequence length="122" mass="14153">MSKPKRRHQPAFHVPGRKKRRKRWYERGDSDCCCIVGEVFDGPCFVATAAHGDDATAEPVRTLRAYRDQRLARTYPGRVFTKVYYRYGRYGARFLRTFPVFKPVVRAALAPLVAYARTRIGR</sequence>
<gene>
    <name evidence="1" type="ORF">C8N24_4346</name>
</gene>
<proteinExistence type="predicted"/>
<dbReference type="AlphaFoldDB" id="A0A660KXF2"/>
<accession>A0A660KXF2</accession>
<comment type="caution">
    <text evidence="1">The sequence shown here is derived from an EMBL/GenBank/DDBJ whole genome shotgun (WGS) entry which is preliminary data.</text>
</comment>
<name>A0A660KXF2_9ACTN</name>
<dbReference type="Proteomes" id="UP000278962">
    <property type="component" value="Unassembled WGS sequence"/>
</dbReference>
<dbReference type="InterPro" id="IPR049886">
    <property type="entry name" value="CFI_box_CTERM_dom"/>
</dbReference>
<organism evidence="1 2">
    <name type="scientific">Solirubrobacter pauli</name>
    <dbReference type="NCBI Taxonomy" id="166793"/>
    <lineage>
        <taxon>Bacteria</taxon>
        <taxon>Bacillati</taxon>
        <taxon>Actinomycetota</taxon>
        <taxon>Thermoleophilia</taxon>
        <taxon>Solirubrobacterales</taxon>
        <taxon>Solirubrobacteraceae</taxon>
        <taxon>Solirubrobacter</taxon>
    </lineage>
</organism>
<protein>
    <submittedName>
        <fullName evidence="1">Uncharacterized protein</fullName>
    </submittedName>
</protein>
<evidence type="ECO:0000313" key="2">
    <source>
        <dbReference type="Proteomes" id="UP000278962"/>
    </source>
</evidence>
<dbReference type="RefSeq" id="WP_170179300.1">
    <property type="nucleotide sequence ID" value="NZ_RBIL01000002.1"/>
</dbReference>
<keyword evidence="2" id="KW-1185">Reference proteome</keyword>